<dbReference type="InterPro" id="IPR045623">
    <property type="entry name" value="LigXa_C"/>
</dbReference>
<dbReference type="SUPFAM" id="SSF55961">
    <property type="entry name" value="Bet v1-like"/>
    <property type="match status" value="1"/>
</dbReference>
<feature type="domain" description="Rieske" evidence="6">
    <location>
        <begin position="27"/>
        <end position="133"/>
    </location>
</feature>
<accession>A0ABW8NJB1</accession>
<evidence type="ECO:0000259" key="6">
    <source>
        <dbReference type="PROSITE" id="PS51296"/>
    </source>
</evidence>
<dbReference type="PANTHER" id="PTHR21266:SF59">
    <property type="entry name" value="BLR4922 PROTEIN"/>
    <property type="match status" value="1"/>
</dbReference>
<sequence>MMSQEKNDELSLVKASDPAGKLLRQYWMPAALSEELESDRPVVPVNLLGEELALFRNENNELVLMDRHCPHRGADMCFGRKEDGGIRCPFHGWKFDSSGQCLDQPAEPEGSKFHEKIRINTYPLHEVNGIIFAFMGSGEPPAFPDFDCFKAPDSHVFAFKGLWECNWLQALEVGIDPAHASFLHRFLLDEDPEDSYGKQFRDTAADTNIPMTQVLREFDRPDIIVKDTDYGLRIIALRDLQNGTSHVRLTNQVFPCAITIPMSNEMTITQWHVPIDDENCYWFSMFTSFGKPVDKATMRAQRLLEHTLPDYAPIRNKRNHYGYNREEQETLTWTGMGLDINVHDQWACESMGKIQDRTNEHLGTTDKAIIQHRRKLRKAIKIVSEGGDLSELPLQVNAAQARDIKGPVAIDAIAPTQDWETVWRTSDQQRRAACDWDAER</sequence>
<dbReference type="PROSITE" id="PS51296">
    <property type="entry name" value="RIESKE"/>
    <property type="match status" value="1"/>
</dbReference>
<keyword evidence="2" id="KW-0479">Metal-binding</keyword>
<keyword evidence="1" id="KW-0001">2Fe-2S</keyword>
<dbReference type="PANTHER" id="PTHR21266">
    <property type="entry name" value="IRON-SULFUR DOMAIN CONTAINING PROTEIN"/>
    <property type="match status" value="1"/>
</dbReference>
<reference evidence="7 8" key="1">
    <citation type="submission" date="2024-03" db="EMBL/GenBank/DDBJ databases">
        <title>High-quality draft genome sequence of Oceanobacter sp. wDCs-4.</title>
        <authorList>
            <person name="Dong C."/>
        </authorList>
    </citation>
    <scope>NUCLEOTIDE SEQUENCE [LARGE SCALE GENOMIC DNA]</scope>
    <source>
        <strain evidence="8">wDCs-4</strain>
    </source>
</reference>
<gene>
    <name evidence="7" type="ORF">WG929_11645</name>
</gene>
<evidence type="ECO:0000256" key="5">
    <source>
        <dbReference type="ARBA" id="ARBA00023014"/>
    </source>
</evidence>
<dbReference type="CDD" id="cd03479">
    <property type="entry name" value="Rieske_RO_Alpha_PhDO_like"/>
    <property type="match status" value="1"/>
</dbReference>
<evidence type="ECO:0000256" key="4">
    <source>
        <dbReference type="ARBA" id="ARBA00023004"/>
    </source>
</evidence>
<dbReference type="SUPFAM" id="SSF50022">
    <property type="entry name" value="ISP domain"/>
    <property type="match status" value="1"/>
</dbReference>
<keyword evidence="5" id="KW-0411">Iron-sulfur</keyword>
<dbReference type="Pfam" id="PF19301">
    <property type="entry name" value="LigXa_C"/>
    <property type="match status" value="1"/>
</dbReference>
<dbReference type="Gene3D" id="2.102.10.10">
    <property type="entry name" value="Rieske [2Fe-2S] iron-sulphur domain"/>
    <property type="match status" value="1"/>
</dbReference>
<dbReference type="EMBL" id="JBBKTX010000013">
    <property type="protein sequence ID" value="MFK4753065.1"/>
    <property type="molecule type" value="Genomic_DNA"/>
</dbReference>
<dbReference type="Pfam" id="PF00355">
    <property type="entry name" value="Rieske"/>
    <property type="match status" value="1"/>
</dbReference>
<dbReference type="RefSeq" id="WP_416206148.1">
    <property type="nucleotide sequence ID" value="NZ_JBBKTX010000013.1"/>
</dbReference>
<dbReference type="CDD" id="cd08878">
    <property type="entry name" value="RHO_alpha_C_DMO-like"/>
    <property type="match status" value="1"/>
</dbReference>
<dbReference type="Gene3D" id="3.90.380.10">
    <property type="entry name" value="Naphthalene 1,2-dioxygenase Alpha Subunit, Chain A, domain 1"/>
    <property type="match status" value="1"/>
</dbReference>
<dbReference type="InterPro" id="IPR036922">
    <property type="entry name" value="Rieske_2Fe-2S_sf"/>
</dbReference>
<dbReference type="InterPro" id="IPR015881">
    <property type="entry name" value="ARHD_Rieske_2Fe_2S"/>
</dbReference>
<keyword evidence="7" id="KW-0223">Dioxygenase</keyword>
<evidence type="ECO:0000256" key="2">
    <source>
        <dbReference type="ARBA" id="ARBA00022723"/>
    </source>
</evidence>
<protein>
    <submittedName>
        <fullName evidence="7">Aromatic ring-hydroxylating dioxygenase subunit alpha</fullName>
    </submittedName>
</protein>
<comment type="caution">
    <text evidence="7">The sequence shown here is derived from an EMBL/GenBank/DDBJ whole genome shotgun (WGS) entry which is preliminary data.</text>
</comment>
<organism evidence="7 8">
    <name type="scientific">Oceanobacter antarcticus</name>
    <dbReference type="NCBI Taxonomy" id="3133425"/>
    <lineage>
        <taxon>Bacteria</taxon>
        <taxon>Pseudomonadati</taxon>
        <taxon>Pseudomonadota</taxon>
        <taxon>Gammaproteobacteria</taxon>
        <taxon>Oceanospirillales</taxon>
        <taxon>Oceanospirillaceae</taxon>
        <taxon>Oceanobacter</taxon>
    </lineage>
</organism>
<dbReference type="PROSITE" id="PS00570">
    <property type="entry name" value="RING_HYDROXYL_ALPHA"/>
    <property type="match status" value="1"/>
</dbReference>
<dbReference type="GO" id="GO:0051213">
    <property type="term" value="F:dioxygenase activity"/>
    <property type="evidence" value="ECO:0007669"/>
    <property type="project" value="UniProtKB-KW"/>
</dbReference>
<keyword evidence="3" id="KW-0560">Oxidoreductase</keyword>
<evidence type="ECO:0000313" key="8">
    <source>
        <dbReference type="Proteomes" id="UP001620597"/>
    </source>
</evidence>
<keyword evidence="4" id="KW-0408">Iron</keyword>
<proteinExistence type="predicted"/>
<evidence type="ECO:0000256" key="1">
    <source>
        <dbReference type="ARBA" id="ARBA00022714"/>
    </source>
</evidence>
<dbReference type="InterPro" id="IPR050584">
    <property type="entry name" value="Cholesterol_7-desaturase"/>
</dbReference>
<dbReference type="InterPro" id="IPR017941">
    <property type="entry name" value="Rieske_2Fe-2S"/>
</dbReference>
<evidence type="ECO:0000256" key="3">
    <source>
        <dbReference type="ARBA" id="ARBA00023002"/>
    </source>
</evidence>
<evidence type="ECO:0000313" key="7">
    <source>
        <dbReference type="EMBL" id="MFK4753065.1"/>
    </source>
</evidence>
<keyword evidence="8" id="KW-1185">Reference proteome</keyword>
<name>A0ABW8NJB1_9GAMM</name>
<dbReference type="Proteomes" id="UP001620597">
    <property type="component" value="Unassembled WGS sequence"/>
</dbReference>